<organism evidence="2 3">
    <name type="scientific">Enhygromyxa salina</name>
    <dbReference type="NCBI Taxonomy" id="215803"/>
    <lineage>
        <taxon>Bacteria</taxon>
        <taxon>Pseudomonadati</taxon>
        <taxon>Myxococcota</taxon>
        <taxon>Polyangia</taxon>
        <taxon>Nannocystales</taxon>
        <taxon>Nannocystaceae</taxon>
        <taxon>Enhygromyxa</taxon>
    </lineage>
</organism>
<evidence type="ECO:0000313" key="3">
    <source>
        <dbReference type="Proteomes" id="UP000238823"/>
    </source>
</evidence>
<comment type="caution">
    <text evidence="2">The sequence shown here is derived from an EMBL/GenBank/DDBJ whole genome shotgun (WGS) entry which is preliminary data.</text>
</comment>
<accession>A0A2S9YUM0</accession>
<evidence type="ECO:0000313" key="2">
    <source>
        <dbReference type="EMBL" id="PRQ08732.1"/>
    </source>
</evidence>
<dbReference type="Proteomes" id="UP000238823">
    <property type="component" value="Unassembled WGS sequence"/>
</dbReference>
<sequence length="58" mass="6638">MQCQRTSDNEHVVRALCPRGWTAYLLLSILAIICGCKTWWQNSRDVWPSKHGRLAGPL</sequence>
<keyword evidence="1" id="KW-0812">Transmembrane</keyword>
<keyword evidence="1" id="KW-1133">Transmembrane helix</keyword>
<keyword evidence="1" id="KW-0472">Membrane</keyword>
<evidence type="ECO:0000256" key="1">
    <source>
        <dbReference type="SAM" id="Phobius"/>
    </source>
</evidence>
<protein>
    <submittedName>
        <fullName evidence="2">Uncharacterized protein</fullName>
    </submittedName>
</protein>
<name>A0A2S9YUM0_9BACT</name>
<proteinExistence type="predicted"/>
<gene>
    <name evidence="2" type="ORF">ENSA7_15500</name>
</gene>
<dbReference type="EMBL" id="PVNL01000036">
    <property type="protein sequence ID" value="PRQ08732.1"/>
    <property type="molecule type" value="Genomic_DNA"/>
</dbReference>
<feature type="transmembrane region" description="Helical" evidence="1">
    <location>
        <begin position="21"/>
        <end position="40"/>
    </location>
</feature>
<dbReference type="AlphaFoldDB" id="A0A2S9YUM0"/>
<reference evidence="2 3" key="1">
    <citation type="submission" date="2018-03" db="EMBL/GenBank/DDBJ databases">
        <title>Draft Genome Sequences of the Obligatory Marine Myxobacteria Enhygromyxa salina SWB007.</title>
        <authorList>
            <person name="Poehlein A."/>
            <person name="Moghaddam J.A."/>
            <person name="Harms H."/>
            <person name="Alanjari M."/>
            <person name="Koenig G.M."/>
            <person name="Daniel R."/>
            <person name="Schaeberle T.F."/>
        </authorList>
    </citation>
    <scope>NUCLEOTIDE SEQUENCE [LARGE SCALE GENOMIC DNA]</scope>
    <source>
        <strain evidence="2 3">SWB007</strain>
    </source>
</reference>